<feature type="binding site" evidence="8">
    <location>
        <begin position="181"/>
        <end position="188"/>
    </location>
    <ligand>
        <name>ATP</name>
        <dbReference type="ChEBI" id="CHEBI:30616"/>
    </ligand>
</feature>
<evidence type="ECO:0000256" key="4">
    <source>
        <dbReference type="ARBA" id="ARBA00023054"/>
    </source>
</evidence>
<dbReference type="InterPro" id="IPR001609">
    <property type="entry name" value="Myosin_head_motor_dom-like"/>
</dbReference>
<evidence type="ECO:0000313" key="13">
    <source>
        <dbReference type="Proteomes" id="UP000054107"/>
    </source>
</evidence>
<dbReference type="SMART" id="SM01132">
    <property type="entry name" value="DIL"/>
    <property type="match status" value="1"/>
</dbReference>
<evidence type="ECO:0000256" key="8">
    <source>
        <dbReference type="PROSITE-ProRule" id="PRU00782"/>
    </source>
</evidence>
<feature type="region of interest" description="Disordered" evidence="9">
    <location>
        <begin position="1084"/>
        <end position="1190"/>
    </location>
</feature>
<evidence type="ECO:0000256" key="9">
    <source>
        <dbReference type="SAM" id="MobiDB-lite"/>
    </source>
</evidence>
<dbReference type="PROSITE" id="PS51456">
    <property type="entry name" value="MYOSIN_MOTOR"/>
    <property type="match status" value="1"/>
</dbReference>
<dbReference type="InterPro" id="IPR000048">
    <property type="entry name" value="IQ_motif_EF-hand-BS"/>
</dbReference>
<dbReference type="InterPro" id="IPR036961">
    <property type="entry name" value="Kinesin_motor_dom_sf"/>
</dbReference>
<evidence type="ECO:0000259" key="11">
    <source>
        <dbReference type="PROSITE" id="PS51456"/>
    </source>
</evidence>
<dbReference type="SMART" id="SM00242">
    <property type="entry name" value="MYSc"/>
    <property type="match status" value="1"/>
</dbReference>
<keyword evidence="2 8" id="KW-0547">Nucleotide-binding</keyword>
<dbReference type="EMBL" id="LN733591">
    <property type="protein sequence ID" value="CEP17067.1"/>
    <property type="molecule type" value="Genomic_DNA"/>
</dbReference>
<dbReference type="PRINTS" id="PR00193">
    <property type="entry name" value="MYOSINHEAVY"/>
</dbReference>
<comment type="similarity">
    <text evidence="1 8">Belongs to the TRAFAC class myosin-kinesin ATPase superfamily. Myosin family.</text>
</comment>
<dbReference type="Gene3D" id="3.40.850.10">
    <property type="entry name" value="Kinesin motor domain"/>
    <property type="match status" value="1"/>
</dbReference>
<dbReference type="GO" id="GO:0005524">
    <property type="term" value="F:ATP binding"/>
    <property type="evidence" value="ECO:0007669"/>
    <property type="project" value="UniProtKB-UniRule"/>
</dbReference>
<evidence type="ECO:0000256" key="5">
    <source>
        <dbReference type="ARBA" id="ARBA00023123"/>
    </source>
</evidence>
<feature type="compositionally biased region" description="Polar residues" evidence="9">
    <location>
        <begin position="1087"/>
        <end position="1111"/>
    </location>
</feature>
<evidence type="ECO:0000256" key="6">
    <source>
        <dbReference type="ARBA" id="ARBA00023175"/>
    </source>
</evidence>
<dbReference type="GO" id="GO:0051015">
    <property type="term" value="F:actin filament binding"/>
    <property type="evidence" value="ECO:0007669"/>
    <property type="project" value="TreeGrafter"/>
</dbReference>
<dbReference type="Pfam" id="PF00612">
    <property type="entry name" value="IQ"/>
    <property type="match status" value="4"/>
</dbReference>
<feature type="region of interest" description="Disordered" evidence="9">
    <location>
        <begin position="1039"/>
        <end position="1061"/>
    </location>
</feature>
<name>A0A0B7NI31_9FUNG</name>
<dbReference type="Proteomes" id="UP000054107">
    <property type="component" value="Unassembled WGS sequence"/>
</dbReference>
<dbReference type="PANTHER" id="PTHR13140">
    <property type="entry name" value="MYOSIN"/>
    <property type="match status" value="1"/>
</dbReference>
<accession>A0A0B7NI31</accession>
<dbReference type="SUPFAM" id="SSF52540">
    <property type="entry name" value="P-loop containing nucleoside triphosphate hydrolases"/>
    <property type="match status" value="2"/>
</dbReference>
<evidence type="ECO:0000259" key="10">
    <source>
        <dbReference type="PROSITE" id="PS51126"/>
    </source>
</evidence>
<organism evidence="12 13">
    <name type="scientific">Parasitella parasitica</name>
    <dbReference type="NCBI Taxonomy" id="35722"/>
    <lineage>
        <taxon>Eukaryota</taxon>
        <taxon>Fungi</taxon>
        <taxon>Fungi incertae sedis</taxon>
        <taxon>Mucoromycota</taxon>
        <taxon>Mucoromycotina</taxon>
        <taxon>Mucoromycetes</taxon>
        <taxon>Mucorales</taxon>
        <taxon>Mucorineae</taxon>
        <taxon>Mucoraceae</taxon>
        <taxon>Parasitella</taxon>
    </lineage>
</organism>
<dbReference type="Gene3D" id="1.20.120.720">
    <property type="entry name" value="Myosin VI head, motor domain, U50 subdomain"/>
    <property type="match status" value="1"/>
</dbReference>
<feature type="region of interest" description="Actin-binding" evidence="8">
    <location>
        <begin position="658"/>
        <end position="680"/>
    </location>
</feature>
<dbReference type="PANTHER" id="PTHR13140:SF706">
    <property type="entry name" value="DILUTE CLASS UNCONVENTIONAL MYOSIN, ISOFORM C"/>
    <property type="match status" value="1"/>
</dbReference>
<dbReference type="Pfam" id="PF00063">
    <property type="entry name" value="Myosin_head"/>
    <property type="match status" value="1"/>
</dbReference>
<dbReference type="GO" id="GO:0005737">
    <property type="term" value="C:cytoplasm"/>
    <property type="evidence" value="ECO:0007669"/>
    <property type="project" value="TreeGrafter"/>
</dbReference>
<dbReference type="GO" id="GO:0000146">
    <property type="term" value="F:microfilament motor activity"/>
    <property type="evidence" value="ECO:0007669"/>
    <property type="project" value="TreeGrafter"/>
</dbReference>
<proteinExistence type="inferred from homology"/>
<feature type="compositionally biased region" description="Polar residues" evidence="9">
    <location>
        <begin position="1168"/>
        <end position="1179"/>
    </location>
</feature>
<dbReference type="STRING" id="35722.A0A0B7NI31"/>
<feature type="compositionally biased region" description="Basic and acidic residues" evidence="9">
    <location>
        <begin position="1152"/>
        <end position="1162"/>
    </location>
</feature>
<dbReference type="InterPro" id="IPR002710">
    <property type="entry name" value="Dilute_dom"/>
</dbReference>
<keyword evidence="5 8" id="KW-0518">Myosin</keyword>
<dbReference type="SMART" id="SM00015">
    <property type="entry name" value="IQ"/>
    <property type="match status" value="6"/>
</dbReference>
<keyword evidence="4" id="KW-0175">Coiled coil</keyword>
<feature type="domain" description="Dilute" evidence="10">
    <location>
        <begin position="1260"/>
        <end position="1540"/>
    </location>
</feature>
<keyword evidence="3 8" id="KW-0067">ATP-binding</keyword>
<sequence>MSKEQQVGFDPKQAIQIYTKGIKAWFPDKEEGWVSASCVSKQVDNDTVTITFEDDNDGKQHVFESTVAAISKTHGSTLPPLRNPPKMEYTDDLTNLSYLNEPAVLNTIRTRYMQRLIYTYSGIVLIAVNPFDRVSLYEPDIIQQYSGKRRGELEPHLFAIAEDAYRCMIREQLNQTIVVSGESGAGKTVSAKFIMRYFATADDQESAANSKKKADGSMTEVEEQILATNPIMEAFGNAKTTRNDNSSRFGKYIEIQFDVDANIVGAKIKTYLLERSRLVFQPETERNYHIFYQLCAGAPAKEKKDFELDDYSEFHYLNQSGTGEIPGVDDAHEFQATLKALSTVGLSVDLQWRIFRVLASLLHIGNIKISGRGDAMVADTDQALQVATRLLGIDAMDFRKWIVRKQIITRSEKIVASLNPAQALVVKDSVAKYIYSNLFDWLVGVINDSLSCPDADKVKNFIGVLDIYGFEHFQKNSFEQFCINYANEKLQQQFNQHVFKLEQEEYMREKINWTFIEFSDNQKCIEMIEGRLGVLSLLDEESRLPAGTDDGFCQKLYDNFATPEYKSHFKKPRFSNAAFTISHYAHDVQYEAENFLEKNKDSVPDEHLELLQKSEFTFLRQVLAKSTEAANQAISNENKRKSMVNRKPTLGSIFKHSLIGLMDTIGNTNVHYVRCIKPNEAKVAWGFEPPMVLAQLRACGVLETIRISCLGYPSRWTYEEFADRYYALVPSSHWDPKANPDVRELCQAILDGCITDTDKYQAGETKIFFRAGQLAYLEKLRSDRFDACATVLQKNIRRFVYRHRYLRMKDMAIRLQALARTISAKNQLRMRRKERAAVIIQKNLRRYRARRQYLQQREFALTLQKLVRGRKARQAYQRLREQNAAIQIQKLVRGFLARKRYKVQIQRVVYLQSCIRRRFARKQLLVLRAEAKSAHHLKQISYKLENKVVELTQAATALESENKTLKKATSQLELQIRQWHEKYKKLEEETRTIKEQDAESRLEVCTLNAKLDAVTAERDAAFDKKASLATQIEQLQKDLDSEKQKNAALESGSRNAGSTLSDKEQVADLKAQIVALKAQLAKAMHTRQGSVSGSTRTMSPSSNARRQQPSRKTVAEDEAQDIIKPLAQGNRLTNRKMRRNSSAEIASNVPRRSVDQVRKAEELGSINPRPTSVGQSNTIAGGKSGRLDVVSDNPEEEINAILRQEEPLQEEVLQGLIRSLKLPMPSEMNAPSHKEVMFPAHLISMCVNGMWRIGYNRESENLLFSVMDTITKQCLSCSGEDAVIPCAFWLSNVHELLSLAVQTENRIEAEMKARGHSIGWREFEKLLQNVKYELQCLEDNIYHAWMREIKRKYSKMVVAAVIESQSLPGFITNDSGRFFNKLLLGNTGPAYSMDDLLGFLNKIHRTMSCYFIEQSIVNQVLTEILKLTGITAFNDLLMRRNFSTWKRAAMQVQYNITRIEEWCKSHGIPEGTLQLEHLMQATKLLQFKKASLEDIENIYDVCWILSPTQIQRLISQYHVADYEDPISPVILRAVAARVVSGDKSDVLLLDSVSVDETTVPYEIPGPRETKHHLYLPAWLNLKRLRRLTLLESALTERTRPEEEEEDRSASEI</sequence>
<reference evidence="12 13" key="1">
    <citation type="submission" date="2014-09" db="EMBL/GenBank/DDBJ databases">
        <authorList>
            <person name="Ellenberger Sabrina"/>
        </authorList>
    </citation>
    <scope>NUCLEOTIDE SEQUENCE [LARGE SCALE GENOMIC DNA]</scope>
    <source>
        <strain evidence="12 13">CBS 412.66</strain>
    </source>
</reference>
<dbReference type="GO" id="GO:0016459">
    <property type="term" value="C:myosin complex"/>
    <property type="evidence" value="ECO:0007669"/>
    <property type="project" value="UniProtKB-KW"/>
</dbReference>
<evidence type="ECO:0000256" key="2">
    <source>
        <dbReference type="ARBA" id="ARBA00022741"/>
    </source>
</evidence>
<dbReference type="GO" id="GO:0016020">
    <property type="term" value="C:membrane"/>
    <property type="evidence" value="ECO:0007669"/>
    <property type="project" value="TreeGrafter"/>
</dbReference>
<dbReference type="SUPFAM" id="SSF50084">
    <property type="entry name" value="Myosin S1 fragment, N-terminal domain"/>
    <property type="match status" value="1"/>
</dbReference>
<dbReference type="CDD" id="cd15480">
    <property type="entry name" value="fMyo2p_CBD"/>
    <property type="match status" value="1"/>
</dbReference>
<dbReference type="Gene3D" id="1.10.10.820">
    <property type="match status" value="1"/>
</dbReference>
<dbReference type="InterPro" id="IPR036103">
    <property type="entry name" value="MYSc_Myo5"/>
</dbReference>
<dbReference type="FunFam" id="1.10.10.820:FF:000001">
    <property type="entry name" value="Myosin heavy chain"/>
    <property type="match status" value="1"/>
</dbReference>
<dbReference type="Gene3D" id="6.20.240.20">
    <property type="match status" value="1"/>
</dbReference>
<keyword evidence="7 8" id="KW-0009">Actin-binding</keyword>
<keyword evidence="6 8" id="KW-0505">Motor protein</keyword>
<evidence type="ECO:0000256" key="1">
    <source>
        <dbReference type="ARBA" id="ARBA00008314"/>
    </source>
</evidence>
<dbReference type="InterPro" id="IPR046943">
    <property type="entry name" value="Fungal_Myo2/2A_CBD"/>
</dbReference>
<keyword evidence="13" id="KW-1185">Reference proteome</keyword>
<protein>
    <recommendedName>
        <fullName evidence="14">Myosin motor domain-containing protein</fullName>
    </recommendedName>
</protein>
<dbReference type="InterPro" id="IPR027417">
    <property type="entry name" value="P-loop_NTPase"/>
</dbReference>
<dbReference type="Gene3D" id="1.20.58.530">
    <property type="match status" value="1"/>
</dbReference>
<feature type="domain" description="Myosin motor" evidence="11">
    <location>
        <begin position="88"/>
        <end position="782"/>
    </location>
</feature>
<evidence type="ECO:0000313" key="12">
    <source>
        <dbReference type="EMBL" id="CEP17067.1"/>
    </source>
</evidence>
<dbReference type="PROSITE" id="PS50096">
    <property type="entry name" value="IQ"/>
    <property type="match status" value="4"/>
</dbReference>
<dbReference type="Pfam" id="PF01843">
    <property type="entry name" value="DIL"/>
    <property type="match status" value="1"/>
</dbReference>
<gene>
    <name evidence="12" type="primary">PARPA_11357.1 scaffold 44017</name>
</gene>
<dbReference type="OrthoDB" id="6108017at2759"/>
<dbReference type="PROSITE" id="PS51126">
    <property type="entry name" value="DILUTE"/>
    <property type="match status" value="1"/>
</dbReference>
<evidence type="ECO:0008006" key="14">
    <source>
        <dbReference type="Google" id="ProtNLM"/>
    </source>
</evidence>
<dbReference type="CDD" id="cd01380">
    <property type="entry name" value="MYSc_Myo5"/>
    <property type="match status" value="1"/>
</dbReference>
<dbReference type="GO" id="GO:0007015">
    <property type="term" value="P:actin filament organization"/>
    <property type="evidence" value="ECO:0007669"/>
    <property type="project" value="TreeGrafter"/>
</dbReference>
<evidence type="ECO:0000256" key="7">
    <source>
        <dbReference type="ARBA" id="ARBA00023203"/>
    </source>
</evidence>
<dbReference type="Gene3D" id="1.20.5.190">
    <property type="match status" value="3"/>
</dbReference>
<evidence type="ECO:0000256" key="3">
    <source>
        <dbReference type="ARBA" id="ARBA00022840"/>
    </source>
</evidence>